<dbReference type="Pfam" id="PF16290">
    <property type="entry name" value="DUF4936"/>
    <property type="match status" value="1"/>
</dbReference>
<organism evidence="1 2">
    <name type="scientific">Thiobacillus denitrificans (strain ATCC 25259 / T1)</name>
    <dbReference type="NCBI Taxonomy" id="292415"/>
    <lineage>
        <taxon>Bacteria</taxon>
        <taxon>Pseudomonadati</taxon>
        <taxon>Pseudomonadota</taxon>
        <taxon>Betaproteobacteria</taxon>
        <taxon>Nitrosomonadales</taxon>
        <taxon>Thiobacillaceae</taxon>
        <taxon>Thiobacillus</taxon>
    </lineage>
</organism>
<dbReference type="AlphaFoldDB" id="Q3SH37"/>
<sequence length="91" mass="9769">MAHAAYVYYRLRPGSAAAAAGPVDALLDALAPLCADAPRRARRCDDPATWMEIYEGISDWDGFAAALAAEVKRLSIAGFVDGERHLECFVA</sequence>
<gene>
    <name evidence="1" type="ordered locus">Tbd_2099</name>
</gene>
<dbReference type="HOGENOM" id="CLU_179055_0_0_4"/>
<dbReference type="KEGG" id="tbd:Tbd_2099"/>
<evidence type="ECO:0000313" key="1">
    <source>
        <dbReference type="EMBL" id="AAZ98052.1"/>
    </source>
</evidence>
<proteinExistence type="predicted"/>
<evidence type="ECO:0000313" key="2">
    <source>
        <dbReference type="Proteomes" id="UP000008291"/>
    </source>
</evidence>
<accession>Q3SH37</accession>
<dbReference type="STRING" id="292415.Tbd_2099"/>
<evidence type="ECO:0008006" key="3">
    <source>
        <dbReference type="Google" id="ProtNLM"/>
    </source>
</evidence>
<dbReference type="Proteomes" id="UP000008291">
    <property type="component" value="Chromosome"/>
</dbReference>
<dbReference type="InterPro" id="IPR032556">
    <property type="entry name" value="DUF4936"/>
</dbReference>
<dbReference type="RefSeq" id="WP_011312611.1">
    <property type="nucleotide sequence ID" value="NC_007404.1"/>
</dbReference>
<name>Q3SH37_THIDA</name>
<reference evidence="1 2" key="1">
    <citation type="journal article" date="2006" name="J. Bacteriol.">
        <title>The genome sequence of the obligately chemolithoautotrophic, facultatively anaerobic bacterium Thiobacillus denitrificans.</title>
        <authorList>
            <person name="Beller H.R."/>
            <person name="Chain P.S."/>
            <person name="Letain T.E."/>
            <person name="Chakicherla A."/>
            <person name="Larimer F.W."/>
            <person name="Richardson P.M."/>
            <person name="Coleman M.A."/>
            <person name="Wood A.P."/>
            <person name="Kelly D.P."/>
        </authorList>
    </citation>
    <scope>NUCLEOTIDE SEQUENCE [LARGE SCALE GENOMIC DNA]</scope>
    <source>
        <strain evidence="1 2">ATCC 25259</strain>
    </source>
</reference>
<dbReference type="EMBL" id="CP000116">
    <property type="protein sequence ID" value="AAZ98052.1"/>
    <property type="molecule type" value="Genomic_DNA"/>
</dbReference>
<dbReference type="OrthoDB" id="8527613at2"/>
<protein>
    <recommendedName>
        <fullName evidence="3">DUF4936 domain-containing protein</fullName>
    </recommendedName>
</protein>
<keyword evidence="2" id="KW-1185">Reference proteome</keyword>